<dbReference type="Proteomes" id="UP000222056">
    <property type="component" value="Unassembled WGS sequence"/>
</dbReference>
<dbReference type="InterPro" id="IPR000182">
    <property type="entry name" value="GNAT_dom"/>
</dbReference>
<feature type="domain" description="N-acetyltransferase" evidence="1">
    <location>
        <begin position="17"/>
        <end position="168"/>
    </location>
</feature>
<dbReference type="EMBL" id="FNWJ01000002">
    <property type="protein sequence ID" value="SEH14920.1"/>
    <property type="molecule type" value="Genomic_DNA"/>
</dbReference>
<dbReference type="AlphaFoldDB" id="A0A1H6FXB3"/>
<organism evidence="2 3">
    <name type="scientific">Thermoleophilum album</name>
    <dbReference type="NCBI Taxonomy" id="29539"/>
    <lineage>
        <taxon>Bacteria</taxon>
        <taxon>Bacillati</taxon>
        <taxon>Actinomycetota</taxon>
        <taxon>Thermoleophilia</taxon>
        <taxon>Thermoleophilales</taxon>
        <taxon>Thermoleophilaceae</taxon>
        <taxon>Thermoleophilum</taxon>
    </lineage>
</organism>
<proteinExistence type="predicted"/>
<accession>A0A1H6FXB3</accession>
<evidence type="ECO:0000313" key="2">
    <source>
        <dbReference type="EMBL" id="SEH14920.1"/>
    </source>
</evidence>
<reference evidence="3" key="1">
    <citation type="submission" date="2016-10" db="EMBL/GenBank/DDBJ databases">
        <authorList>
            <person name="Varghese N."/>
            <person name="Submissions S."/>
        </authorList>
    </citation>
    <scope>NUCLEOTIDE SEQUENCE [LARGE SCALE GENOMIC DNA]</scope>
    <source>
        <strain evidence="3">ATCC 35263</strain>
    </source>
</reference>
<keyword evidence="3" id="KW-1185">Reference proteome</keyword>
<dbReference type="OrthoDB" id="4536199at2"/>
<dbReference type="Gene3D" id="3.40.630.30">
    <property type="match status" value="1"/>
</dbReference>
<sequence length="316" mass="34754">MTLADGEGVAVRRGRITELRRAHEFARAAAKAWRDQCDVASASLAARTRPWEQEAGLQEFLAAQPGASFWLCERAGELVGVLRTTRFEGMEEALELTVAREYAGRGIARRLLEAAWPGTPTPELGRLAVVPGAARDLGLFMSFGVMPVAGSWQLRLPAAAYRERRASERVDEQRVPVHVLELATALEAWRELEPPALGYARPWLHEWFGRSRVCLGLLGHGSTPRAVCWVSADGDIGPAVAWSAEELVPVVLAALDRVASTCDREALEVRCSTASWWLLRRLHVLGFRVAATNWVLSSVPLPATDRYLPVQPPVLL</sequence>
<name>A0A1H6FXB3_THEAL</name>
<dbReference type="PROSITE" id="PS51186">
    <property type="entry name" value="GNAT"/>
    <property type="match status" value="1"/>
</dbReference>
<dbReference type="InterPro" id="IPR016181">
    <property type="entry name" value="Acyl_CoA_acyltransferase"/>
</dbReference>
<protein>
    <submittedName>
        <fullName evidence="2">Acetyltransferase (GNAT) family protein</fullName>
    </submittedName>
</protein>
<dbReference type="STRING" id="29539.SAMN02745716_1782"/>
<dbReference type="Pfam" id="PF13508">
    <property type="entry name" value="Acetyltransf_7"/>
    <property type="match status" value="1"/>
</dbReference>
<dbReference type="GO" id="GO:0016747">
    <property type="term" value="F:acyltransferase activity, transferring groups other than amino-acyl groups"/>
    <property type="evidence" value="ECO:0007669"/>
    <property type="project" value="InterPro"/>
</dbReference>
<evidence type="ECO:0000259" key="1">
    <source>
        <dbReference type="PROSITE" id="PS51186"/>
    </source>
</evidence>
<dbReference type="CDD" id="cd04301">
    <property type="entry name" value="NAT_SF"/>
    <property type="match status" value="1"/>
</dbReference>
<evidence type="ECO:0000313" key="3">
    <source>
        <dbReference type="Proteomes" id="UP000222056"/>
    </source>
</evidence>
<keyword evidence="2" id="KW-0808">Transferase</keyword>
<gene>
    <name evidence="2" type="ORF">SAMN02745716_1782</name>
</gene>
<dbReference type="SUPFAM" id="SSF55729">
    <property type="entry name" value="Acyl-CoA N-acyltransferases (Nat)"/>
    <property type="match status" value="1"/>
</dbReference>